<dbReference type="EMBL" id="JAEMWZ010000229">
    <property type="protein sequence ID" value="KAG7130382.1"/>
    <property type="molecule type" value="Genomic_DNA"/>
</dbReference>
<dbReference type="CDD" id="cd14688">
    <property type="entry name" value="bZIP_YAP"/>
    <property type="match status" value="1"/>
</dbReference>
<feature type="region of interest" description="Disordered" evidence="2">
    <location>
        <begin position="668"/>
        <end position="707"/>
    </location>
</feature>
<feature type="compositionally biased region" description="Basic residues" evidence="2">
    <location>
        <begin position="545"/>
        <end position="555"/>
    </location>
</feature>
<evidence type="ECO:0000313" key="3">
    <source>
        <dbReference type="EMBL" id="KAG7130382.1"/>
    </source>
</evidence>
<sequence length="777" mass="86130">MARAFFLSLTRSDLSDLTTRSHGPLHCPVVLCLTFYRAPRELRQSVGPGPGSGSGRRLGPGHPKTDDEEDGDDVDDNRVDSRSVAVGLHAATVTTTWSGPGPTYTTRAVLPRSGSFYSQPPPPPPQLHLEHQQQQRQQLGGVDEGDDRRQRGHAGAHTHGHYEDLGLELEPQQAQALQAPASSGQELSAAAAAAAAVPQRPRQRQLSRQHQLQQLQHQRQQLQHQRLIQQQQQHQRLIHQQQHHQHHQQQHLQQPPTAAGSLASPALDPKGQERRGDPQGPQQPQQLHSHDSHRLLEYEQQQQSDQHHHRRRHLEAQAQTLTPGAFLPEYHQPIGPPQPHHHHPHPPHRHHPHQQPPLPQPPLHHSQQPGPHPQQPVYFVAHPPLVDPTAAAAAAAPGLVSSPPSSSGSTLCHPHDPRLLHASELQTTTIAWFPTSDEPSAVPQLHHYTAPSDFYDPNHDPHTTDDPTFYHRPYHHPHQQQRPLNWPFIQLPDGQTVLSMHPELSILNAESYHDGSASSFRAPRSLPPRPTPTPSTPGADEGRTRSHRVSRHGTKRSMAQAVDALDDGDMPDKKKRGRPKLDTDDQTAQDRRRTQIRLAQRAYRNRKETAIQTLEKQVEELKQNNEQMSNAFMRLYDYAVADGLLGSLPEFGRQLQATTETFLAIARSSSEDKQPPAGPGHDSEEGNTGSPGSGSEKRRNVSGSPDVAAAHEHTNAGQPILMAGLIVHHEPEASFDEPAESDVSVWRHNTLKASSSSAPAYEIVTQPTVHNASFPFV</sequence>
<gene>
    <name evidence="3" type="ORF">HYQ45_010762</name>
</gene>
<dbReference type="AlphaFoldDB" id="A0A8I2ZHG7"/>
<feature type="region of interest" description="Disordered" evidence="2">
    <location>
        <begin position="326"/>
        <end position="379"/>
    </location>
</feature>
<feature type="region of interest" description="Disordered" evidence="2">
    <location>
        <begin position="94"/>
        <end position="160"/>
    </location>
</feature>
<evidence type="ECO:0000256" key="1">
    <source>
        <dbReference type="SAM" id="Coils"/>
    </source>
</evidence>
<feature type="compositionally biased region" description="Gly residues" evidence="2">
    <location>
        <begin position="48"/>
        <end position="58"/>
    </location>
</feature>
<reference evidence="3" key="1">
    <citation type="journal article" date="2021" name="Mol. Plant Pathol.">
        <title>A 20-kb lineage-specific genomic region tames virulence in pathogenic amphidiploid Verticillium longisporum.</title>
        <authorList>
            <person name="Harting R."/>
            <person name="Starke J."/>
            <person name="Kusch H."/>
            <person name="Poggeler S."/>
            <person name="Maurus I."/>
            <person name="Schluter R."/>
            <person name="Landesfeind M."/>
            <person name="Bulla I."/>
            <person name="Nowrousian M."/>
            <person name="de Jonge R."/>
            <person name="Stahlhut G."/>
            <person name="Hoff K.J."/>
            <person name="Asshauer K.P."/>
            <person name="Thurmer A."/>
            <person name="Stanke M."/>
            <person name="Daniel R."/>
            <person name="Morgenstern B."/>
            <person name="Thomma B.P.H.J."/>
            <person name="Kronstad J.W."/>
            <person name="Braus-Stromeyer S.A."/>
            <person name="Braus G.H."/>
        </authorList>
    </citation>
    <scope>NUCLEOTIDE SEQUENCE</scope>
    <source>
        <strain evidence="3">Vl32</strain>
    </source>
</reference>
<dbReference type="PANTHER" id="PTHR40618">
    <property type="entry name" value="B-ZIP TRANSCRIPTION FACTOR (EUROFUNG)-RELATED"/>
    <property type="match status" value="1"/>
</dbReference>
<feature type="region of interest" description="Disordered" evidence="2">
    <location>
        <begin position="173"/>
        <end position="291"/>
    </location>
</feature>
<organism evidence="3 4">
    <name type="scientific">Verticillium longisporum</name>
    <name type="common">Verticillium dahliae var. longisporum</name>
    <dbReference type="NCBI Taxonomy" id="100787"/>
    <lineage>
        <taxon>Eukaryota</taxon>
        <taxon>Fungi</taxon>
        <taxon>Dikarya</taxon>
        <taxon>Ascomycota</taxon>
        <taxon>Pezizomycotina</taxon>
        <taxon>Sordariomycetes</taxon>
        <taxon>Hypocreomycetidae</taxon>
        <taxon>Glomerellales</taxon>
        <taxon>Plectosphaerellaceae</taxon>
        <taxon>Verticillium</taxon>
    </lineage>
</organism>
<feature type="coiled-coil region" evidence="1">
    <location>
        <begin position="604"/>
        <end position="631"/>
    </location>
</feature>
<protein>
    <recommendedName>
        <fullName evidence="5">BZIP domain-containing protein</fullName>
    </recommendedName>
</protein>
<accession>A0A8I2ZHG7</accession>
<feature type="compositionally biased region" description="Acidic residues" evidence="2">
    <location>
        <begin position="66"/>
        <end position="75"/>
    </location>
</feature>
<feature type="region of interest" description="Disordered" evidence="2">
    <location>
        <begin position="451"/>
        <end position="480"/>
    </location>
</feature>
<feature type="region of interest" description="Disordered" evidence="2">
    <location>
        <begin position="43"/>
        <end position="78"/>
    </location>
</feature>
<feature type="region of interest" description="Disordered" evidence="2">
    <location>
        <begin position="396"/>
        <end position="415"/>
    </location>
</feature>
<feature type="compositionally biased region" description="Low complexity" evidence="2">
    <location>
        <begin position="208"/>
        <end position="240"/>
    </location>
</feature>
<name>A0A8I2ZHG7_VERLO</name>
<dbReference type="OrthoDB" id="3555317at2759"/>
<feature type="compositionally biased region" description="Pro residues" evidence="2">
    <location>
        <begin position="525"/>
        <end position="535"/>
    </location>
</feature>
<feature type="region of interest" description="Disordered" evidence="2">
    <location>
        <begin position="515"/>
        <end position="592"/>
    </location>
</feature>
<comment type="caution">
    <text evidence="3">The sequence shown here is derived from an EMBL/GenBank/DDBJ whole genome shotgun (WGS) entry which is preliminary data.</text>
</comment>
<keyword evidence="1" id="KW-0175">Coiled coil</keyword>
<feature type="compositionally biased region" description="Low complexity" evidence="2">
    <location>
        <begin position="173"/>
        <end position="200"/>
    </location>
</feature>
<feature type="compositionally biased region" description="Basic residues" evidence="2">
    <location>
        <begin position="150"/>
        <end position="159"/>
    </location>
</feature>
<feature type="compositionally biased region" description="Basic and acidic residues" evidence="2">
    <location>
        <begin position="579"/>
        <end position="592"/>
    </location>
</feature>
<evidence type="ECO:0008006" key="5">
    <source>
        <dbReference type="Google" id="ProtNLM"/>
    </source>
</evidence>
<evidence type="ECO:0000256" key="2">
    <source>
        <dbReference type="SAM" id="MobiDB-lite"/>
    </source>
</evidence>
<feature type="compositionally biased region" description="Polar residues" evidence="2">
    <location>
        <begin position="94"/>
        <end position="106"/>
    </location>
</feature>
<dbReference type="Proteomes" id="UP000689129">
    <property type="component" value="Unassembled WGS sequence"/>
</dbReference>
<feature type="compositionally biased region" description="Basic and acidic residues" evidence="2">
    <location>
        <begin position="456"/>
        <end position="469"/>
    </location>
</feature>
<dbReference type="PANTHER" id="PTHR40618:SF1">
    <property type="entry name" value="B-ZIP TRANSCRIPTION FACTOR (EUROFUNG)"/>
    <property type="match status" value="1"/>
</dbReference>
<proteinExistence type="predicted"/>
<feature type="compositionally biased region" description="Low complexity" evidence="2">
    <location>
        <begin position="396"/>
        <end position="410"/>
    </location>
</feature>
<feature type="compositionally biased region" description="Basic residues" evidence="2">
    <location>
        <begin position="339"/>
        <end position="353"/>
    </location>
</feature>
<evidence type="ECO:0000313" key="4">
    <source>
        <dbReference type="Proteomes" id="UP000689129"/>
    </source>
</evidence>